<proteinExistence type="predicted"/>
<sequence>MSQNKEFDNPLFLAPTTPEADAEIDAVTAVAEVSGPHDYTSLFSARGA</sequence>
<keyword evidence="2" id="KW-1185">Reference proteome</keyword>
<evidence type="ECO:0000313" key="2">
    <source>
        <dbReference type="Proteomes" id="UP000254569"/>
    </source>
</evidence>
<dbReference type="EMBL" id="UGVI01000001">
    <property type="protein sequence ID" value="SUE17023.1"/>
    <property type="molecule type" value="Genomic_DNA"/>
</dbReference>
<reference evidence="1 2" key="1">
    <citation type="submission" date="2018-06" db="EMBL/GenBank/DDBJ databases">
        <authorList>
            <consortium name="Pathogen Informatics"/>
            <person name="Doyle S."/>
        </authorList>
    </citation>
    <scope>NUCLEOTIDE SEQUENCE [LARGE SCALE GENOMIC DNA]</scope>
    <source>
        <strain evidence="1 2">NCTC13296</strain>
    </source>
</reference>
<protein>
    <submittedName>
        <fullName evidence="1">Uncharacterized protein</fullName>
    </submittedName>
</protein>
<dbReference type="AlphaFoldDB" id="A0A379M5X6"/>
<organism evidence="1 2">
    <name type="scientific">Rhodococcus gordoniae</name>
    <dbReference type="NCBI Taxonomy" id="223392"/>
    <lineage>
        <taxon>Bacteria</taxon>
        <taxon>Bacillati</taxon>
        <taxon>Actinomycetota</taxon>
        <taxon>Actinomycetes</taxon>
        <taxon>Mycobacteriales</taxon>
        <taxon>Nocardiaceae</taxon>
        <taxon>Rhodococcus</taxon>
    </lineage>
</organism>
<name>A0A379M5X6_9NOCA</name>
<evidence type="ECO:0000313" key="1">
    <source>
        <dbReference type="EMBL" id="SUE17023.1"/>
    </source>
</evidence>
<dbReference type="Proteomes" id="UP000254569">
    <property type="component" value="Unassembled WGS sequence"/>
</dbReference>
<dbReference type="RefSeq" id="WP_167352103.1">
    <property type="nucleotide sequence ID" value="NZ_CP101467.1"/>
</dbReference>
<gene>
    <name evidence="1" type="ORF">NCTC13296_03922</name>
</gene>
<accession>A0A379M5X6</accession>